<dbReference type="InterPro" id="IPR011059">
    <property type="entry name" value="Metal-dep_hydrolase_composite"/>
</dbReference>
<dbReference type="GO" id="GO:0050270">
    <property type="term" value="F:S-adenosylhomocysteine deaminase activity"/>
    <property type="evidence" value="ECO:0007669"/>
    <property type="project" value="UniProtKB-EC"/>
</dbReference>
<dbReference type="Gene3D" id="2.30.40.10">
    <property type="entry name" value="Urease, subunit C, domain 1"/>
    <property type="match status" value="1"/>
</dbReference>
<evidence type="ECO:0000256" key="2">
    <source>
        <dbReference type="ARBA" id="ARBA00022801"/>
    </source>
</evidence>
<dbReference type="GO" id="GO:0046872">
    <property type="term" value="F:metal ion binding"/>
    <property type="evidence" value="ECO:0007669"/>
    <property type="project" value="UniProtKB-KW"/>
</dbReference>
<dbReference type="HAMAP" id="MF_01281">
    <property type="entry name" value="MTA_SAH_deamin"/>
    <property type="match status" value="1"/>
</dbReference>
<feature type="domain" description="Amidohydrolase-related" evidence="4">
    <location>
        <begin position="62"/>
        <end position="408"/>
    </location>
</feature>
<dbReference type="InterPro" id="IPR006680">
    <property type="entry name" value="Amidohydro-rel"/>
</dbReference>
<dbReference type="PANTHER" id="PTHR43794:SF11">
    <property type="entry name" value="AMIDOHYDROLASE-RELATED DOMAIN-CONTAINING PROTEIN"/>
    <property type="match status" value="1"/>
</dbReference>
<name>A0A3B0ZJH6_9ZZZZ</name>
<gene>
    <name evidence="5" type="ORF">MNBD_GAMMA22-795</name>
</gene>
<dbReference type="InterPro" id="IPR050287">
    <property type="entry name" value="MTA/SAH_deaminase"/>
</dbReference>
<dbReference type="EC" id="3.5.4.28" evidence="5"/>
<evidence type="ECO:0000256" key="1">
    <source>
        <dbReference type="ARBA" id="ARBA00022723"/>
    </source>
</evidence>
<dbReference type="SUPFAM" id="SSF51556">
    <property type="entry name" value="Metallo-dependent hydrolases"/>
    <property type="match status" value="1"/>
</dbReference>
<dbReference type="PANTHER" id="PTHR43794">
    <property type="entry name" value="AMINOHYDROLASE SSNA-RELATED"/>
    <property type="match status" value="1"/>
</dbReference>
<keyword evidence="1" id="KW-0479">Metal-binding</keyword>
<dbReference type="CDD" id="cd01298">
    <property type="entry name" value="ATZ_TRZ_like"/>
    <property type="match status" value="1"/>
</dbReference>
<evidence type="ECO:0000256" key="3">
    <source>
        <dbReference type="ARBA" id="ARBA00022833"/>
    </source>
</evidence>
<proteinExistence type="inferred from homology"/>
<dbReference type="Pfam" id="PF01979">
    <property type="entry name" value="Amidohydro_1"/>
    <property type="match status" value="1"/>
</dbReference>
<reference evidence="5" key="1">
    <citation type="submission" date="2018-06" db="EMBL/GenBank/DDBJ databases">
        <authorList>
            <person name="Zhirakovskaya E."/>
        </authorList>
    </citation>
    <scope>NUCLEOTIDE SEQUENCE</scope>
</reference>
<keyword evidence="2 5" id="KW-0378">Hydrolase</keyword>
<accession>A0A3B0ZJH6</accession>
<dbReference type="NCBIfam" id="NF006549">
    <property type="entry name" value="PRK09045.1"/>
    <property type="match status" value="1"/>
</dbReference>
<organism evidence="5">
    <name type="scientific">hydrothermal vent metagenome</name>
    <dbReference type="NCBI Taxonomy" id="652676"/>
    <lineage>
        <taxon>unclassified sequences</taxon>
        <taxon>metagenomes</taxon>
        <taxon>ecological metagenomes</taxon>
    </lineage>
</organism>
<dbReference type="FunFam" id="3.20.20.140:FF:000014">
    <property type="entry name" value="5-methylthioadenosine/S-adenosylhomocysteine deaminase"/>
    <property type="match status" value="1"/>
</dbReference>
<keyword evidence="3" id="KW-0862">Zinc</keyword>
<dbReference type="SUPFAM" id="SSF51338">
    <property type="entry name" value="Composite domain of metallo-dependent hydrolases"/>
    <property type="match status" value="1"/>
</dbReference>
<dbReference type="EMBL" id="UOFS01000013">
    <property type="protein sequence ID" value="VAW93605.1"/>
    <property type="molecule type" value="Genomic_DNA"/>
</dbReference>
<dbReference type="Gene3D" id="3.20.20.140">
    <property type="entry name" value="Metal-dependent hydrolases"/>
    <property type="match status" value="1"/>
</dbReference>
<dbReference type="InterPro" id="IPR032466">
    <property type="entry name" value="Metal_Hydrolase"/>
</dbReference>
<dbReference type="AlphaFoldDB" id="A0A3B0ZJH6"/>
<dbReference type="InterPro" id="IPR023512">
    <property type="entry name" value="Deaminase_MtaD/DadD"/>
</dbReference>
<evidence type="ECO:0000313" key="5">
    <source>
        <dbReference type="EMBL" id="VAW93605.1"/>
    </source>
</evidence>
<protein>
    <submittedName>
        <fullName evidence="5">S-adenosylhomocysteine deaminase Methylthioadenosine deaminase</fullName>
        <ecNumber evidence="5">3.5.4.28</ecNumber>
    </submittedName>
</protein>
<sequence>MTQSIDTLIHPEWIITVNNNNAILQNHSIAIKDGKIVDLLETTIATRTFAAKTEFNLPNQAIIPGLINSHGHSPMTLLRGLADDLPLMEWLNDHIWPAESKWVSPEFVFTGTQIAIAEMLRSGTTCFNDMYFFPEQTALAVEQAGIRAILGLIVINFPSAYAQNEDEYLNNGLKLHDKLRHHSLIKTSFAPHAPYTVSDDALKKIAFLADELDIPIQIHLHETKFEINEAIKLHGSRPINRLDKLGLLSPRILASHMTQLTPEDITLAANTGINVIHCPESNLKLASGYCPVQELLNNDINVALGTDGAASNNDLNMLGEMQTAALIAKVIAQNAQAVTAEQILRIATINAAKALGLDDNIGSIEIGKSADLVAIDLATIETLPLYNPVSQIVYSTCRDQIKHVWVNGAHLLKDRELTTLDLPELLQSAKQWGKKIQNN</sequence>
<evidence type="ECO:0000259" key="4">
    <source>
        <dbReference type="Pfam" id="PF01979"/>
    </source>
</evidence>